<dbReference type="RefSeq" id="WP_308347551.1">
    <property type="nucleotide sequence ID" value="NZ_CP129971.1"/>
</dbReference>
<evidence type="ECO:0000259" key="2">
    <source>
        <dbReference type="PROSITE" id="PS51176"/>
    </source>
</evidence>
<dbReference type="NCBIfam" id="NF006307">
    <property type="entry name" value="PRK08507.1"/>
    <property type="match status" value="1"/>
</dbReference>
<reference evidence="3 4" key="1">
    <citation type="submission" date="2023-08" db="EMBL/GenBank/DDBJ databases">
        <title>Comparative genomics and taxonomic characterization of three novel marine species of genus Marivirga.</title>
        <authorList>
            <person name="Muhammad N."/>
            <person name="Kim S.-G."/>
        </authorList>
    </citation>
    <scope>NUCLEOTIDE SEQUENCE [LARGE SCALE GENOMIC DNA]</scope>
    <source>
        <strain evidence="3 4">BDSF4-3</strain>
    </source>
</reference>
<keyword evidence="1 3" id="KW-0560">Oxidoreductase</keyword>
<dbReference type="PROSITE" id="PS51176">
    <property type="entry name" value="PDH_ADH"/>
    <property type="match status" value="1"/>
</dbReference>
<dbReference type="PANTHER" id="PTHR21363">
    <property type="entry name" value="PREPHENATE DEHYDROGENASE"/>
    <property type="match status" value="1"/>
</dbReference>
<feature type="domain" description="Prephenate/arogenate dehydrogenase" evidence="2">
    <location>
        <begin position="6"/>
        <end position="286"/>
    </location>
</feature>
<dbReference type="SUPFAM" id="SSF51735">
    <property type="entry name" value="NAD(P)-binding Rossmann-fold domains"/>
    <property type="match status" value="1"/>
</dbReference>
<dbReference type="InterPro" id="IPR050812">
    <property type="entry name" value="Preph/Arog_dehydrog"/>
</dbReference>
<dbReference type="GO" id="GO:0070403">
    <property type="term" value="F:NAD+ binding"/>
    <property type="evidence" value="ECO:0007669"/>
    <property type="project" value="InterPro"/>
</dbReference>
<sequence length="286" mass="31728">MNSIINSLSVFGLGLIGGSFALAIKNKFPEIKVYGVDQNLEHARKALELNIIDEIKSADDNEVLQSDLIILAIPVSAIHDILPQLLSDVSEKTVIIDAGSTKGSICQNISKHPNREQFVAAHPIAGTEYSGPEAAFPKLFEDKKNIICEFDLSSEKAQKYANWFFETVGMNNIFMDAEDHDKHLAYVSHLSHISSFMLGLTVLNIEKDEENILNLAGSGFASTVRLAKSSPDMWAPIFQQNKSHLSKALDEYILQLQVFKENLEEGNSEELKAIMLKANQIRKVLS</sequence>
<gene>
    <name evidence="3" type="ORF">QYS49_36580</name>
</gene>
<dbReference type="Pfam" id="PF20463">
    <property type="entry name" value="PDH_C"/>
    <property type="match status" value="1"/>
</dbReference>
<dbReference type="SUPFAM" id="SSF48179">
    <property type="entry name" value="6-phosphogluconate dehydrogenase C-terminal domain-like"/>
    <property type="match status" value="1"/>
</dbReference>
<dbReference type="InterPro" id="IPR046826">
    <property type="entry name" value="PDH_N"/>
</dbReference>
<name>A0AA51N9T6_9BACT</name>
<dbReference type="FunFam" id="3.40.50.720:FF:000208">
    <property type="entry name" value="Prephenate dehydrogenase"/>
    <property type="match status" value="1"/>
</dbReference>
<dbReference type="Gene3D" id="1.10.3660.10">
    <property type="entry name" value="6-phosphogluconate dehydrogenase C-terminal like domain"/>
    <property type="match status" value="1"/>
</dbReference>
<accession>A0AA51N9T6</accession>
<protein>
    <submittedName>
        <fullName evidence="3">Prephenate dehydrogenase</fullName>
        <ecNumber evidence="3">1.3.1.12</ecNumber>
    </submittedName>
</protein>
<dbReference type="EC" id="1.3.1.12" evidence="3"/>
<dbReference type="EMBL" id="CP129971">
    <property type="protein sequence ID" value="WMN10940.1"/>
    <property type="molecule type" value="Genomic_DNA"/>
</dbReference>
<dbReference type="GO" id="GO:0008977">
    <property type="term" value="F:prephenate dehydrogenase (NAD+) activity"/>
    <property type="evidence" value="ECO:0007669"/>
    <property type="project" value="UniProtKB-EC"/>
</dbReference>
<dbReference type="AlphaFoldDB" id="A0AA51N9T6"/>
<dbReference type="KEGG" id="msaa:QYS49_36580"/>
<dbReference type="GO" id="GO:0004665">
    <property type="term" value="F:prephenate dehydrogenase (NADP+) activity"/>
    <property type="evidence" value="ECO:0007669"/>
    <property type="project" value="InterPro"/>
</dbReference>
<keyword evidence="4" id="KW-1185">Reference proteome</keyword>
<evidence type="ECO:0000256" key="1">
    <source>
        <dbReference type="ARBA" id="ARBA00023002"/>
    </source>
</evidence>
<evidence type="ECO:0000313" key="4">
    <source>
        <dbReference type="Proteomes" id="UP001230496"/>
    </source>
</evidence>
<dbReference type="InterPro" id="IPR046825">
    <property type="entry name" value="PDH_C"/>
</dbReference>
<proteinExistence type="predicted"/>
<dbReference type="InterPro" id="IPR008927">
    <property type="entry name" value="6-PGluconate_DH-like_C_sf"/>
</dbReference>
<organism evidence="3 4">
    <name type="scientific">Marivirga salinarum</name>
    <dbReference type="NCBI Taxonomy" id="3059078"/>
    <lineage>
        <taxon>Bacteria</taxon>
        <taxon>Pseudomonadati</taxon>
        <taxon>Bacteroidota</taxon>
        <taxon>Cytophagia</taxon>
        <taxon>Cytophagales</taxon>
        <taxon>Marivirgaceae</taxon>
        <taxon>Marivirga</taxon>
    </lineage>
</organism>
<dbReference type="GO" id="GO:0006571">
    <property type="term" value="P:tyrosine biosynthetic process"/>
    <property type="evidence" value="ECO:0007669"/>
    <property type="project" value="InterPro"/>
</dbReference>
<evidence type="ECO:0000313" key="3">
    <source>
        <dbReference type="EMBL" id="WMN10940.1"/>
    </source>
</evidence>
<dbReference type="InterPro" id="IPR036291">
    <property type="entry name" value="NAD(P)-bd_dom_sf"/>
</dbReference>
<dbReference type="Pfam" id="PF02153">
    <property type="entry name" value="PDH_N"/>
    <property type="match status" value="1"/>
</dbReference>
<dbReference type="Gene3D" id="3.40.50.720">
    <property type="entry name" value="NAD(P)-binding Rossmann-like Domain"/>
    <property type="match status" value="1"/>
</dbReference>
<dbReference type="InterPro" id="IPR003099">
    <property type="entry name" value="Prephen_DH"/>
</dbReference>
<dbReference type="PANTHER" id="PTHR21363:SF0">
    <property type="entry name" value="PREPHENATE DEHYDROGENASE [NADP(+)]"/>
    <property type="match status" value="1"/>
</dbReference>
<dbReference type="Proteomes" id="UP001230496">
    <property type="component" value="Chromosome"/>
</dbReference>